<dbReference type="SUPFAM" id="SSF88723">
    <property type="entry name" value="PIN domain-like"/>
    <property type="match status" value="1"/>
</dbReference>
<dbReference type="Pfam" id="PF01850">
    <property type="entry name" value="PIN"/>
    <property type="match status" value="1"/>
</dbReference>
<comment type="caution">
    <text evidence="2">The sequence shown here is derived from an EMBL/GenBank/DDBJ whole genome shotgun (WGS) entry which is preliminary data.</text>
</comment>
<reference evidence="2 3" key="1">
    <citation type="submission" date="2019-10" db="EMBL/GenBank/DDBJ databases">
        <title>Genome sequence of Azospirillum melinis.</title>
        <authorList>
            <person name="Ambrosini A."/>
            <person name="Sant'Anna F.H."/>
            <person name="Cassan F.D."/>
            <person name="Souza E.M."/>
            <person name="Passaglia L.M.P."/>
        </authorList>
    </citation>
    <scope>NUCLEOTIDE SEQUENCE [LARGE SCALE GENOMIC DNA]</scope>
    <source>
        <strain evidence="2 3">TMCY0552</strain>
    </source>
</reference>
<dbReference type="Proteomes" id="UP000605086">
    <property type="component" value="Unassembled WGS sequence"/>
</dbReference>
<dbReference type="InterPro" id="IPR002716">
    <property type="entry name" value="PIN_dom"/>
</dbReference>
<keyword evidence="3" id="KW-1185">Reference proteome</keyword>
<evidence type="ECO:0000313" key="3">
    <source>
        <dbReference type="Proteomes" id="UP000605086"/>
    </source>
</evidence>
<dbReference type="EMBL" id="WHOS01000064">
    <property type="protein sequence ID" value="NUB03441.1"/>
    <property type="molecule type" value="Genomic_DNA"/>
</dbReference>
<evidence type="ECO:0000259" key="1">
    <source>
        <dbReference type="Pfam" id="PF01850"/>
    </source>
</evidence>
<dbReference type="RefSeq" id="WP_174474351.1">
    <property type="nucleotide sequence ID" value="NZ_JAGINN010000005.1"/>
</dbReference>
<proteinExistence type="predicted"/>
<dbReference type="CDD" id="cd18692">
    <property type="entry name" value="PIN_VapC-like"/>
    <property type="match status" value="1"/>
</dbReference>
<evidence type="ECO:0000313" key="2">
    <source>
        <dbReference type="EMBL" id="NUB03441.1"/>
    </source>
</evidence>
<organism evidence="2 3">
    <name type="scientific">Azospirillum melinis</name>
    <dbReference type="NCBI Taxonomy" id="328839"/>
    <lineage>
        <taxon>Bacteria</taxon>
        <taxon>Pseudomonadati</taxon>
        <taxon>Pseudomonadota</taxon>
        <taxon>Alphaproteobacteria</taxon>
        <taxon>Rhodospirillales</taxon>
        <taxon>Azospirillaceae</taxon>
        <taxon>Azospirillum</taxon>
    </lineage>
</organism>
<gene>
    <name evidence="2" type="ORF">GBZ48_29910</name>
</gene>
<protein>
    <submittedName>
        <fullName evidence="2">PIN domain-containing protein</fullName>
    </submittedName>
</protein>
<dbReference type="InterPro" id="IPR029060">
    <property type="entry name" value="PIN-like_dom_sf"/>
</dbReference>
<name>A0ABX2KL55_9PROT</name>
<sequence>MKLAGIDTNVLLYAVDSAGDPEKHRRAVYLLDRLGAGGCGVLPLQTLTEFYSVAVRKYRASPEQASRYVDVWSAVFPIREAVFADVVDAMRIHRDHGVQFWDGMIWSVIRRAGGRVLFSEDLQDGRELEGVRFMNPFASANASVLEELLTF</sequence>
<dbReference type="Gene3D" id="3.40.50.1010">
    <property type="entry name" value="5'-nuclease"/>
    <property type="match status" value="1"/>
</dbReference>
<feature type="domain" description="PIN" evidence="1">
    <location>
        <begin position="6"/>
        <end position="121"/>
    </location>
</feature>
<accession>A0ABX2KL55</accession>